<gene>
    <name evidence="1" type="ORF">ATK78_1298</name>
</gene>
<dbReference type="InterPro" id="IPR046552">
    <property type="entry name" value="DUF6706"/>
</dbReference>
<protein>
    <submittedName>
        <fullName evidence="1">Uncharacterized protein</fullName>
    </submittedName>
</protein>
<comment type="caution">
    <text evidence="1">The sequence shown here is derived from an EMBL/GenBank/DDBJ whole genome shotgun (WGS) entry which is preliminary data.</text>
</comment>
<sequence length="107" mass="11497">MALTIKSALQGKINYPLPDESLEAALIEASLDGDQVYSKSHTKDVELCAAGLILVVCTSGNVSEGGYSLSLSDKNALLKVRSMFLNKWNETDIDPGKPKISAVKGKW</sequence>
<keyword evidence="2" id="KW-1185">Reference proteome</keyword>
<evidence type="ECO:0000313" key="1">
    <source>
        <dbReference type="EMBL" id="TDQ12166.1"/>
    </source>
</evidence>
<dbReference type="Proteomes" id="UP000295620">
    <property type="component" value="Unassembled WGS sequence"/>
</dbReference>
<reference evidence="1 2" key="1">
    <citation type="submission" date="2019-03" db="EMBL/GenBank/DDBJ databases">
        <title>Genomic Encyclopedia of Archaeal and Bacterial Type Strains, Phase II (KMG-II): from individual species to whole genera.</title>
        <authorList>
            <person name="Goeker M."/>
        </authorList>
    </citation>
    <scope>NUCLEOTIDE SEQUENCE [LARGE SCALE GENOMIC DNA]</scope>
    <source>
        <strain evidence="1 2">DSM 19035</strain>
    </source>
</reference>
<name>A0A4R6T0A9_9SPHI</name>
<dbReference type="EMBL" id="SNYC01000003">
    <property type="protein sequence ID" value="TDQ12166.1"/>
    <property type="molecule type" value="Genomic_DNA"/>
</dbReference>
<evidence type="ECO:0000313" key="2">
    <source>
        <dbReference type="Proteomes" id="UP000295620"/>
    </source>
</evidence>
<accession>A0A4R6T0A9</accession>
<organism evidence="1 2">
    <name type="scientific">Pedobacter metabolipauper</name>
    <dbReference type="NCBI Taxonomy" id="425513"/>
    <lineage>
        <taxon>Bacteria</taxon>
        <taxon>Pseudomonadati</taxon>
        <taxon>Bacteroidota</taxon>
        <taxon>Sphingobacteriia</taxon>
        <taxon>Sphingobacteriales</taxon>
        <taxon>Sphingobacteriaceae</taxon>
        <taxon>Pedobacter</taxon>
    </lineage>
</organism>
<dbReference type="AlphaFoldDB" id="A0A4R6T0A9"/>
<dbReference type="OrthoDB" id="1077308at2"/>
<proteinExistence type="predicted"/>
<dbReference type="Pfam" id="PF20449">
    <property type="entry name" value="DUF6706"/>
    <property type="match status" value="1"/>
</dbReference>
<dbReference type="RefSeq" id="WP_133575175.1">
    <property type="nucleotide sequence ID" value="NZ_SNYC01000003.1"/>
</dbReference>